<accession>A0A3N5CS57</accession>
<dbReference type="Proteomes" id="UP000275232">
    <property type="component" value="Unassembled WGS sequence"/>
</dbReference>
<evidence type="ECO:0000256" key="1">
    <source>
        <dbReference type="SAM" id="Phobius"/>
    </source>
</evidence>
<feature type="transmembrane region" description="Helical" evidence="1">
    <location>
        <begin position="242"/>
        <end position="261"/>
    </location>
</feature>
<dbReference type="InterPro" id="IPR052529">
    <property type="entry name" value="Bact_Transport_Assoc"/>
</dbReference>
<dbReference type="Pfam" id="PF04235">
    <property type="entry name" value="DUF418"/>
    <property type="match status" value="1"/>
</dbReference>
<organism evidence="3 4">
    <name type="scientific">Aurantiacibacter spongiae</name>
    <dbReference type="NCBI Taxonomy" id="2488860"/>
    <lineage>
        <taxon>Bacteria</taxon>
        <taxon>Pseudomonadati</taxon>
        <taxon>Pseudomonadota</taxon>
        <taxon>Alphaproteobacteria</taxon>
        <taxon>Sphingomonadales</taxon>
        <taxon>Erythrobacteraceae</taxon>
        <taxon>Aurantiacibacter</taxon>
    </lineage>
</organism>
<feature type="transmembrane region" description="Helical" evidence="1">
    <location>
        <begin position="348"/>
        <end position="367"/>
    </location>
</feature>
<feature type="transmembrane region" description="Helical" evidence="1">
    <location>
        <begin position="37"/>
        <end position="65"/>
    </location>
</feature>
<dbReference type="InterPro" id="IPR007349">
    <property type="entry name" value="DUF418"/>
</dbReference>
<dbReference type="EMBL" id="RPFZ01000001">
    <property type="protein sequence ID" value="RPF71954.1"/>
    <property type="molecule type" value="Genomic_DNA"/>
</dbReference>
<dbReference type="AlphaFoldDB" id="A0A3N5CS57"/>
<protein>
    <submittedName>
        <fullName evidence="3">DUF418 domain-containing protein</fullName>
    </submittedName>
</protein>
<feature type="transmembrane region" description="Helical" evidence="1">
    <location>
        <begin position="86"/>
        <end position="113"/>
    </location>
</feature>
<feature type="domain" description="DUF418" evidence="2">
    <location>
        <begin position="224"/>
        <end position="386"/>
    </location>
</feature>
<keyword evidence="4" id="KW-1185">Reference proteome</keyword>
<evidence type="ECO:0000313" key="3">
    <source>
        <dbReference type="EMBL" id="RPF71954.1"/>
    </source>
</evidence>
<dbReference type="PANTHER" id="PTHR30590">
    <property type="entry name" value="INNER MEMBRANE PROTEIN"/>
    <property type="match status" value="1"/>
</dbReference>
<dbReference type="PANTHER" id="PTHR30590:SF2">
    <property type="entry name" value="INNER MEMBRANE PROTEIN"/>
    <property type="match status" value="1"/>
</dbReference>
<comment type="caution">
    <text evidence="3">The sequence shown here is derived from an EMBL/GenBank/DDBJ whole genome shotgun (WGS) entry which is preliminary data.</text>
</comment>
<dbReference type="OrthoDB" id="9807744at2"/>
<keyword evidence="1" id="KW-0472">Membrane</keyword>
<keyword evidence="1" id="KW-0812">Transmembrane</keyword>
<feature type="transmembrane region" description="Helical" evidence="1">
    <location>
        <begin position="316"/>
        <end position="336"/>
    </location>
</feature>
<evidence type="ECO:0000259" key="2">
    <source>
        <dbReference type="Pfam" id="PF04235"/>
    </source>
</evidence>
<reference evidence="3 4" key="1">
    <citation type="submission" date="2018-11" db="EMBL/GenBank/DDBJ databases">
        <title>Erythrobacter spongiae sp. nov., isolated from a marine sponge.</title>
        <authorList>
            <person name="Zhuang L."/>
            <person name="Luo L."/>
        </authorList>
    </citation>
    <scope>NUCLEOTIDE SEQUENCE [LARGE SCALE GENOMIC DNA]</scope>
    <source>
        <strain evidence="3 4">HN-E23</strain>
    </source>
</reference>
<evidence type="ECO:0000313" key="4">
    <source>
        <dbReference type="Proteomes" id="UP000275232"/>
    </source>
</evidence>
<proteinExistence type="predicted"/>
<keyword evidence="1" id="KW-1133">Transmembrane helix</keyword>
<name>A0A3N5CS57_9SPHN</name>
<sequence>MAILGILVANITAFSHNQLAYYWPPALPGGATAGDDWIWVVQFTLIDGKMRGIFAILFGAGLVLFARKAGEIEVATQLQARRLFWLALFGFAHFALLFGGDILFTYAIAGMFALLALPYGARGLFVTGVLWAAVAALLRAGDFAPYAIMELQAMAGHAPDQYPALEAYWQGRVADIMNDARVLASGSYLDVVAQRISTGADEAGLAVRLNFYETIPQMLIGMGLFKAGLFTDPALRRRWRGWAWGGAIIGAALLLATAITLMRMGFPPYLTQFAYFALALLFNLPLLLGGILLLTQWADRSDATWLGERLRLAGRMAFTNYILTSFVMMLIFQGWAGGLFGTLHRIELLPVVALGWAIMLTVSRFWLSRFRYGPLEWLWRCLTYWRIFDIRRTH</sequence>
<dbReference type="RefSeq" id="WP_123880889.1">
    <property type="nucleotide sequence ID" value="NZ_RPFZ01000001.1"/>
</dbReference>
<feature type="transmembrane region" description="Helical" evidence="1">
    <location>
        <begin position="119"/>
        <end position="138"/>
    </location>
</feature>
<gene>
    <name evidence="3" type="ORF">EG799_10260</name>
</gene>
<feature type="transmembrane region" description="Helical" evidence="1">
    <location>
        <begin position="273"/>
        <end position="295"/>
    </location>
</feature>